<reference evidence="5" key="1">
    <citation type="submission" date="2025-08" db="UniProtKB">
        <authorList>
            <consortium name="RefSeq"/>
        </authorList>
    </citation>
    <scope>IDENTIFICATION</scope>
    <source>
        <tissue evidence="5">Lung</tissue>
    </source>
</reference>
<dbReference type="GO" id="GO:0007224">
    <property type="term" value="P:smoothened signaling pathway"/>
    <property type="evidence" value="ECO:0007669"/>
    <property type="project" value="TreeGrafter"/>
</dbReference>
<dbReference type="InParanoid" id="A0A6J3DCS8"/>
<dbReference type="PANTHER" id="PTHR14611:SF4">
    <property type="entry name" value="TECTONIC-3"/>
    <property type="match status" value="1"/>
</dbReference>
<dbReference type="GO" id="GO:0060271">
    <property type="term" value="P:cilium assembly"/>
    <property type="evidence" value="ECO:0007669"/>
    <property type="project" value="TreeGrafter"/>
</dbReference>
<feature type="domain" description="Tectonic-1-3" evidence="3">
    <location>
        <begin position="135"/>
        <end position="294"/>
    </location>
</feature>
<proteinExistence type="predicted"/>
<evidence type="ECO:0000259" key="3">
    <source>
        <dbReference type="Pfam" id="PF07773"/>
    </source>
</evidence>
<evidence type="ECO:0000313" key="4">
    <source>
        <dbReference type="Proteomes" id="UP000504639"/>
    </source>
</evidence>
<name>A0A6J3DCS8_AYTFU</name>
<dbReference type="Proteomes" id="UP000504639">
    <property type="component" value="Chromosome 7"/>
</dbReference>
<protein>
    <submittedName>
        <fullName evidence="5">Tectonic-3</fullName>
    </submittedName>
</protein>
<evidence type="ECO:0000256" key="1">
    <source>
        <dbReference type="ARBA" id="ARBA00011495"/>
    </source>
</evidence>
<feature type="region of interest" description="Disordered" evidence="2">
    <location>
        <begin position="1"/>
        <end position="52"/>
    </location>
</feature>
<keyword evidence="4" id="KW-1185">Reference proteome</keyword>
<dbReference type="GeneID" id="116491370"/>
<dbReference type="InterPro" id="IPR011677">
    <property type="entry name" value="TCTN1-3_dom"/>
</dbReference>
<dbReference type="CTD" id="26123"/>
<dbReference type="Pfam" id="PF07773">
    <property type="entry name" value="TCTN_DUF1619"/>
    <property type="match status" value="2"/>
</dbReference>
<dbReference type="InterPro" id="IPR040354">
    <property type="entry name" value="TCTN1-3"/>
</dbReference>
<evidence type="ECO:0000256" key="2">
    <source>
        <dbReference type="SAM" id="MobiDB-lite"/>
    </source>
</evidence>
<organism evidence="4 5">
    <name type="scientific">Aythya fuligula</name>
    <name type="common">Tufted duck</name>
    <name type="synonym">Anas fuligula</name>
    <dbReference type="NCBI Taxonomy" id="219594"/>
    <lineage>
        <taxon>Eukaryota</taxon>
        <taxon>Metazoa</taxon>
        <taxon>Chordata</taxon>
        <taxon>Craniata</taxon>
        <taxon>Vertebrata</taxon>
        <taxon>Euteleostomi</taxon>
        <taxon>Archelosauria</taxon>
        <taxon>Archosauria</taxon>
        <taxon>Dinosauria</taxon>
        <taxon>Saurischia</taxon>
        <taxon>Theropoda</taxon>
        <taxon>Coelurosauria</taxon>
        <taxon>Aves</taxon>
        <taxon>Neognathae</taxon>
        <taxon>Galloanserae</taxon>
        <taxon>Anseriformes</taxon>
        <taxon>Anatidae</taxon>
        <taxon>Aythyinae</taxon>
        <taxon>Aythya</taxon>
    </lineage>
</organism>
<evidence type="ECO:0000313" key="5">
    <source>
        <dbReference type="RefSeq" id="XP_032047142.1"/>
    </source>
</evidence>
<dbReference type="PANTHER" id="PTHR14611">
    <property type="entry name" value="TECTONIC FAMILY MEMBER"/>
    <property type="match status" value="1"/>
</dbReference>
<accession>A0A6J3DCS8</accession>
<dbReference type="KEGG" id="aful:116491370"/>
<sequence length="532" mass="58864">MSPPPPLCQARRSRLPTSSSESFAAPPGEQPGWPETCGLRRPGAVDASRRTGGSRSVNQVCVEKSLVFRTNTPYHTDTISVPGEHDLLFCVQLDDSKLNYFQQPQPIRESDFLKFSEKYGRLSFLAVSQVQPSFSAFYRAGDPILIYFDSSSTLSMLRQPVKMGVSGLCVDGNPAGFLESKSTSCTRIFTNLSKSCITDPALDAASYYRDFTVLKVPIDGTLVESMKVKIIPVTPPRAPYMKDNTCNNAVSEVIYEIEFNGTRGIQSVSVRFKVTNISGNSGVSLQQHFTLHFWTRTPSHTLPRSGNPGFIIGAPLLIANTGATQHMSILRSEGDGSCSQFLRHTVQFGKNMRTGCKLSLPQTEESNCSYIQMKLYEALQGMNTAEDLAITSSAYSTQVEEWATILIQNCSVQAMNCTSCCMVPVTLNIQILWTKVGLLSNPQAQVLSAQYSYQCHPLKLLDVSLVPLTTVVTFADMTEWPEPPHGQPKIQWKLPFDFFFPFKVVLNGERSYRGDLAAYFLLILILSSILCL</sequence>
<dbReference type="AlphaFoldDB" id="A0A6J3DCS8"/>
<feature type="domain" description="Tectonic-1-3" evidence="3">
    <location>
        <begin position="306"/>
        <end position="476"/>
    </location>
</feature>
<comment type="subunit">
    <text evidence="1">Part of the tectonic-like complex (also named B9 complex).</text>
</comment>
<dbReference type="RefSeq" id="XP_032047142.1">
    <property type="nucleotide sequence ID" value="XM_032191251.1"/>
</dbReference>
<gene>
    <name evidence="5" type="primary">TCTN3</name>
</gene>